<gene>
    <name evidence="1" type="ORF">QV13_18415</name>
</gene>
<organism evidence="1 2">
    <name type="scientific">Mesorhizobium hungaricum</name>
    <dbReference type="NCBI Taxonomy" id="1566387"/>
    <lineage>
        <taxon>Bacteria</taxon>
        <taxon>Pseudomonadati</taxon>
        <taxon>Pseudomonadota</taxon>
        <taxon>Alphaproteobacteria</taxon>
        <taxon>Hyphomicrobiales</taxon>
        <taxon>Phyllobacteriaceae</taxon>
        <taxon>Mesorhizobium</taxon>
    </lineage>
</organism>
<proteinExistence type="predicted"/>
<protein>
    <recommendedName>
        <fullName evidence="3">DUF192 domain-containing protein</fullName>
    </recommendedName>
</protein>
<dbReference type="EMBL" id="MDEO01000035">
    <property type="protein sequence ID" value="OCX14447.1"/>
    <property type="molecule type" value="Genomic_DNA"/>
</dbReference>
<dbReference type="PANTHER" id="PTHR37953">
    <property type="entry name" value="UPF0127 PROTEIN MJ1496"/>
    <property type="match status" value="1"/>
</dbReference>
<evidence type="ECO:0000313" key="1">
    <source>
        <dbReference type="EMBL" id="OCX14447.1"/>
    </source>
</evidence>
<dbReference type="Gene3D" id="2.60.120.1140">
    <property type="entry name" value="Protein of unknown function DUF192"/>
    <property type="match status" value="1"/>
</dbReference>
<dbReference type="Pfam" id="PF02643">
    <property type="entry name" value="DUF192"/>
    <property type="match status" value="1"/>
</dbReference>
<sequence>MVRLNAVKEARPSLAAVAMLAALVAICLSLFVLSPATAENQAMMLPVDAAPLVAVTAKGDRAFQIEIADTEDEREAGLMFRQTMPDDRGMLFVFDQTEGVGFWMKNTPMPLDLIFIGEDGRISAIRKGEPQSEAVIAPDAPVRFVLELKAGTAARQGIAEGDLIKHPAVQAVSGTK</sequence>
<accession>A0A1C2DI87</accession>
<evidence type="ECO:0008006" key="3">
    <source>
        <dbReference type="Google" id="ProtNLM"/>
    </source>
</evidence>
<evidence type="ECO:0000313" key="2">
    <source>
        <dbReference type="Proteomes" id="UP000094412"/>
    </source>
</evidence>
<comment type="caution">
    <text evidence="1">The sequence shown here is derived from an EMBL/GenBank/DDBJ whole genome shotgun (WGS) entry which is preliminary data.</text>
</comment>
<name>A0A1C2DI87_9HYPH</name>
<dbReference type="InterPro" id="IPR038695">
    <property type="entry name" value="Saro_0823-like_sf"/>
</dbReference>
<dbReference type="RefSeq" id="WP_024926569.1">
    <property type="nucleotide sequence ID" value="NZ_MDEO01000035.1"/>
</dbReference>
<dbReference type="STRING" id="1566387.QV13_18415"/>
<dbReference type="AlphaFoldDB" id="A0A1C2DI87"/>
<dbReference type="Proteomes" id="UP000094412">
    <property type="component" value="Unassembled WGS sequence"/>
</dbReference>
<keyword evidence="2" id="KW-1185">Reference proteome</keyword>
<reference evidence="1 2" key="1">
    <citation type="submission" date="2016-08" db="EMBL/GenBank/DDBJ databases">
        <title>Whole genome sequence of Mesorhizobium sp. strain UASWS1009 isolated from industrial sewage.</title>
        <authorList>
            <person name="Crovadore J."/>
            <person name="Calmin G."/>
            <person name="Chablais R."/>
            <person name="Cochard B."/>
            <person name="Lefort F."/>
        </authorList>
    </citation>
    <scope>NUCLEOTIDE SEQUENCE [LARGE SCALE GENOMIC DNA]</scope>
    <source>
        <strain evidence="1 2">UASWS1009</strain>
    </source>
</reference>
<dbReference type="InterPro" id="IPR003795">
    <property type="entry name" value="DUF192"/>
</dbReference>
<dbReference type="PANTHER" id="PTHR37953:SF1">
    <property type="entry name" value="UPF0127 PROTEIN MJ1496"/>
    <property type="match status" value="1"/>
</dbReference>